<feature type="compositionally biased region" description="Acidic residues" evidence="1">
    <location>
        <begin position="215"/>
        <end position="231"/>
    </location>
</feature>
<feature type="region of interest" description="Disordered" evidence="1">
    <location>
        <begin position="276"/>
        <end position="327"/>
    </location>
</feature>
<feature type="region of interest" description="Disordered" evidence="1">
    <location>
        <begin position="156"/>
        <end position="231"/>
    </location>
</feature>
<sequence>MKKISYLFLAFILIFSQAQILSAFEAHIINVTATIVRDPGGKTSLDISKTVELVCFHKCGKKKDTYSISGRILIENTGEYPALVSGVSDVVWYKIKGDNPWQETVSDISTDVPSIIPVNDGLPQEFSYSGTFELPEGISSDDVSLRNKLEITISNHPDGEHTFHTEQSFEISEDQKSCPDHDDWDNWEDDDWDDWGDDDWDWDDWGDKDDKDWENWDDEDWKDKDWENEDGDDWRGWAMNNKTNIDANADFSSTTITLISANATTTINITAATAPNFENDKEITDKTEQETEQTNQETEEGPKEEPFKEPAEESIEGIEAQAEGTNS</sequence>
<dbReference type="EMBL" id="MHMY01000012">
    <property type="protein sequence ID" value="OGZ35305.1"/>
    <property type="molecule type" value="Genomic_DNA"/>
</dbReference>
<gene>
    <name evidence="3" type="ORF">A2815_02325</name>
</gene>
<protein>
    <recommendedName>
        <fullName evidence="5">DUF4352 domain-containing protein</fullName>
    </recommendedName>
</protein>
<evidence type="ECO:0008006" key="5">
    <source>
        <dbReference type="Google" id="ProtNLM"/>
    </source>
</evidence>
<feature type="compositionally biased region" description="Acidic residues" evidence="1">
    <location>
        <begin position="182"/>
        <end position="207"/>
    </location>
</feature>
<keyword evidence="2" id="KW-0732">Signal</keyword>
<feature type="chain" id="PRO_5009582845" description="DUF4352 domain-containing protein" evidence="2">
    <location>
        <begin position="19"/>
        <end position="327"/>
    </location>
</feature>
<organism evidence="3 4">
    <name type="scientific">Candidatus Portnoybacteria bacterium RIFCSPHIGHO2_01_FULL_40_12b</name>
    <dbReference type="NCBI Taxonomy" id="1801994"/>
    <lineage>
        <taxon>Bacteria</taxon>
        <taxon>Candidatus Portnoyibacteriota</taxon>
    </lineage>
</organism>
<feature type="signal peptide" evidence="2">
    <location>
        <begin position="1"/>
        <end position="18"/>
    </location>
</feature>
<accession>A0A1G2FB53</accession>
<feature type="compositionally biased region" description="Basic and acidic residues" evidence="1">
    <location>
        <begin position="278"/>
        <end position="289"/>
    </location>
</feature>
<evidence type="ECO:0000256" key="2">
    <source>
        <dbReference type="SAM" id="SignalP"/>
    </source>
</evidence>
<evidence type="ECO:0000256" key="1">
    <source>
        <dbReference type="SAM" id="MobiDB-lite"/>
    </source>
</evidence>
<evidence type="ECO:0000313" key="3">
    <source>
        <dbReference type="EMBL" id="OGZ35305.1"/>
    </source>
</evidence>
<dbReference type="AlphaFoldDB" id="A0A1G2FB53"/>
<evidence type="ECO:0000313" key="4">
    <source>
        <dbReference type="Proteomes" id="UP000176974"/>
    </source>
</evidence>
<reference evidence="3 4" key="1">
    <citation type="journal article" date="2016" name="Nat. Commun.">
        <title>Thousands of microbial genomes shed light on interconnected biogeochemical processes in an aquifer system.</title>
        <authorList>
            <person name="Anantharaman K."/>
            <person name="Brown C.T."/>
            <person name="Hug L.A."/>
            <person name="Sharon I."/>
            <person name="Castelle C.J."/>
            <person name="Probst A.J."/>
            <person name="Thomas B.C."/>
            <person name="Singh A."/>
            <person name="Wilkins M.J."/>
            <person name="Karaoz U."/>
            <person name="Brodie E.L."/>
            <person name="Williams K.H."/>
            <person name="Hubbard S.S."/>
            <person name="Banfield J.F."/>
        </authorList>
    </citation>
    <scope>NUCLEOTIDE SEQUENCE [LARGE SCALE GENOMIC DNA]</scope>
</reference>
<feature type="compositionally biased region" description="Basic and acidic residues" evidence="1">
    <location>
        <begin position="300"/>
        <end position="311"/>
    </location>
</feature>
<dbReference type="Proteomes" id="UP000176974">
    <property type="component" value="Unassembled WGS sequence"/>
</dbReference>
<proteinExistence type="predicted"/>
<comment type="caution">
    <text evidence="3">The sequence shown here is derived from an EMBL/GenBank/DDBJ whole genome shotgun (WGS) entry which is preliminary data.</text>
</comment>
<name>A0A1G2FB53_9BACT</name>